<dbReference type="AlphaFoldDB" id="A0A4P7NRG0"/>
<evidence type="ECO:0000313" key="3">
    <source>
        <dbReference type="EMBL" id="QBZ64852.1"/>
    </source>
</evidence>
<feature type="region of interest" description="Disordered" evidence="1">
    <location>
        <begin position="734"/>
        <end position="797"/>
    </location>
</feature>
<feature type="compositionally biased region" description="Basic and acidic residues" evidence="1">
    <location>
        <begin position="27"/>
        <end position="45"/>
    </location>
</feature>
<feature type="compositionally biased region" description="Gly residues" evidence="1">
    <location>
        <begin position="115"/>
        <end position="125"/>
    </location>
</feature>
<feature type="compositionally biased region" description="Low complexity" evidence="1">
    <location>
        <begin position="741"/>
        <end position="760"/>
    </location>
</feature>
<feature type="compositionally biased region" description="Polar residues" evidence="1">
    <location>
        <begin position="250"/>
        <end position="260"/>
    </location>
</feature>
<protein>
    <recommendedName>
        <fullName evidence="2">MINDY deubiquitinase domain-containing protein</fullName>
    </recommendedName>
</protein>
<feature type="region of interest" description="Disordered" evidence="1">
    <location>
        <begin position="1"/>
        <end position="421"/>
    </location>
</feature>
<dbReference type="PANTHER" id="PTHR18063">
    <property type="entry name" value="NF-E2 INDUCIBLE PROTEIN"/>
    <property type="match status" value="1"/>
</dbReference>
<feature type="domain" description="MINDY deubiquitinase" evidence="2">
    <location>
        <begin position="423"/>
        <end position="727"/>
    </location>
</feature>
<accession>A0A4P7NRG0</accession>
<dbReference type="GO" id="GO:0004843">
    <property type="term" value="F:cysteine-type deubiquitinase activity"/>
    <property type="evidence" value="ECO:0007669"/>
    <property type="project" value="InterPro"/>
</dbReference>
<feature type="compositionally biased region" description="Basic and acidic residues" evidence="1">
    <location>
        <begin position="812"/>
        <end position="826"/>
    </location>
</feature>
<feature type="compositionally biased region" description="Polar residues" evidence="1">
    <location>
        <begin position="187"/>
        <end position="201"/>
    </location>
</feature>
<feature type="compositionally biased region" description="Basic and acidic residues" evidence="1">
    <location>
        <begin position="1"/>
        <end position="13"/>
    </location>
</feature>
<evidence type="ECO:0000259" key="2">
    <source>
        <dbReference type="Pfam" id="PF04424"/>
    </source>
</evidence>
<dbReference type="GO" id="GO:0071108">
    <property type="term" value="P:protein K48-linked deubiquitination"/>
    <property type="evidence" value="ECO:0007669"/>
    <property type="project" value="TreeGrafter"/>
</dbReference>
<feature type="compositionally biased region" description="Polar residues" evidence="1">
    <location>
        <begin position="15"/>
        <end position="26"/>
    </location>
</feature>
<feature type="compositionally biased region" description="Polar residues" evidence="1">
    <location>
        <begin position="83"/>
        <end position="92"/>
    </location>
</feature>
<sequence>MVTRKALPDDARLDNSASGSRPSTSLQDDHSQLDGWAREDWRTDPNDINGRIPIHAHQRHGSSPDPALANVPNVLRPGAAPSTPGSSFSNQEGPEENVWKDESPRLLPQQVTGNNNGGHQPGIGGTSPATMSFPSDVPEALRPGGAGVTKHNTNPFKRKPTPGSAASANHIVPSVTLTSPTPPSAPFSQLSITPSDGSNNPWRPALDEKNNIIEKRKEPLAFSSADDRELGRDIWSAAADNSQDHHPTSAKATASPNDSPGSPALISFSTEEEGASAWGEATRPPPPTKAVPSAGGADDELAEGSHAWDDLGTRNKGKGPVIPNMAANASQTSEWNLIDSDPSPGDLSRRSTWENFDDAPEAATGTGPVSRAATTDAHEAGSTDQAGSGAAMSSDPGPPLPPRTSREGQAPQRATGSGAVKNETYQIKNINWYDANAAKNPRTSPILVQNANGPCPLLALVNALSLTTPADSQTALTDTLRSREQISLTFLLDAVFDELMSPRRLSEDAALPDVTELYDFLKGLHTGMNVNPRFLPTDEVINAFKRTSLTHVHPSQRSDNMVPGTFEDTKEMRLYSIFAIPLIHGWIPSQDDEAYAAFKRHAASYEDAQNLLFREEELEDRLTNSDRGLTEEEQGLYQDIFTIKGFLDSSATQLTRYGLEVITEAMKPGSVAILFRNDHFSTLYRHPQTLEILTLVTDAGYAGHAEVVWESLVDTTGERAEFFSGDFRVVGGAGENQYKTQSGSQKHSSASGSISDAAGSWQTARGRRGNRSGSGGEGSSSSAPQQVPSSPMAEQEDRDLALAMQLQEEEDERHREEQQRRQRESLLSEQYIEQQAQGRHQGGANTSSAASNGGRRRTSSGAVSVPVTGTAARPAPINQVVRSLVPAPVVSRPRVNRPVDENATEEAPPTYEQASKQEAYIPPEGHPSHPASSPVAPGSPSASTTTAAAAAPVTGIRPPGMRPDARVAPGSYPQSNSSASSAGRGGPHRYGVPAVGVPTGLPPRERDCVVM</sequence>
<feature type="compositionally biased region" description="Basic and acidic residues" evidence="1">
    <location>
        <begin position="205"/>
        <end position="232"/>
    </location>
</feature>
<dbReference type="GO" id="GO:0005829">
    <property type="term" value="C:cytosol"/>
    <property type="evidence" value="ECO:0007669"/>
    <property type="project" value="TreeGrafter"/>
</dbReference>
<proteinExistence type="predicted"/>
<evidence type="ECO:0000256" key="1">
    <source>
        <dbReference type="SAM" id="MobiDB-lite"/>
    </source>
</evidence>
<name>A0A4P7NRG0_PYROR</name>
<dbReference type="GO" id="GO:0016807">
    <property type="term" value="F:cysteine-type carboxypeptidase activity"/>
    <property type="evidence" value="ECO:0007669"/>
    <property type="project" value="TreeGrafter"/>
</dbReference>
<organism evidence="3 4">
    <name type="scientific">Pyricularia oryzae</name>
    <name type="common">Rice blast fungus</name>
    <name type="synonym">Magnaporthe oryzae</name>
    <dbReference type="NCBI Taxonomy" id="318829"/>
    <lineage>
        <taxon>Eukaryota</taxon>
        <taxon>Fungi</taxon>
        <taxon>Dikarya</taxon>
        <taxon>Ascomycota</taxon>
        <taxon>Pezizomycotina</taxon>
        <taxon>Sordariomycetes</taxon>
        <taxon>Sordariomycetidae</taxon>
        <taxon>Magnaporthales</taxon>
        <taxon>Pyriculariaceae</taxon>
        <taxon>Pyricularia</taxon>
    </lineage>
</organism>
<feature type="compositionally biased region" description="Low complexity" evidence="1">
    <location>
        <begin position="969"/>
        <end position="982"/>
    </location>
</feature>
<feature type="compositionally biased region" description="Low complexity" evidence="1">
    <location>
        <begin position="880"/>
        <end position="893"/>
    </location>
</feature>
<feature type="compositionally biased region" description="Polar residues" evidence="1">
    <location>
        <begin position="833"/>
        <end position="851"/>
    </location>
</feature>
<gene>
    <name evidence="3" type="ORF">PoMZ_06553</name>
</gene>
<dbReference type="Pfam" id="PF04424">
    <property type="entry name" value="MINDY_DUB"/>
    <property type="match status" value="1"/>
</dbReference>
<dbReference type="GO" id="GO:1990380">
    <property type="term" value="F:K48-linked deubiquitinase activity"/>
    <property type="evidence" value="ECO:0007669"/>
    <property type="project" value="InterPro"/>
</dbReference>
<feature type="compositionally biased region" description="Low complexity" evidence="1">
    <location>
        <begin position="928"/>
        <end position="954"/>
    </location>
</feature>
<dbReference type="InterPro" id="IPR033979">
    <property type="entry name" value="MINDY_domain"/>
</dbReference>
<evidence type="ECO:0000313" key="4">
    <source>
        <dbReference type="Proteomes" id="UP000294847"/>
    </source>
</evidence>
<feature type="region of interest" description="Disordered" evidence="1">
    <location>
        <begin position="807"/>
        <end position="826"/>
    </location>
</feature>
<feature type="compositionally biased region" description="Low complexity" evidence="1">
    <location>
        <begin position="779"/>
        <end position="791"/>
    </location>
</feature>
<dbReference type="InterPro" id="IPR007518">
    <property type="entry name" value="MINDY"/>
</dbReference>
<reference evidence="3 4" key="1">
    <citation type="journal article" date="2019" name="Mol. Biol. Evol.">
        <title>Blast fungal genomes show frequent chromosomal changes, gene gains and losses, and effector gene turnover.</title>
        <authorList>
            <person name="Gomez Luciano L.B."/>
            <person name="Jason Tsai I."/>
            <person name="Chuma I."/>
            <person name="Tosa Y."/>
            <person name="Chen Y.H."/>
            <person name="Li J.Y."/>
            <person name="Li M.Y."/>
            <person name="Jade Lu M.Y."/>
            <person name="Nakayashiki H."/>
            <person name="Li W.H."/>
        </authorList>
    </citation>
    <scope>NUCLEOTIDE SEQUENCE [LARGE SCALE GENOMIC DNA]</scope>
    <source>
        <strain evidence="3">MZ5-1-6</strain>
    </source>
</reference>
<dbReference type="PANTHER" id="PTHR18063:SF6">
    <property type="entry name" value="UBIQUITIN CARBOXYL-TERMINAL HYDROLASE"/>
    <property type="match status" value="1"/>
</dbReference>
<dbReference type="Proteomes" id="UP000294847">
    <property type="component" value="Chromosome 6"/>
</dbReference>
<dbReference type="EMBL" id="CP034209">
    <property type="protein sequence ID" value="QBZ64852.1"/>
    <property type="molecule type" value="Genomic_DNA"/>
</dbReference>
<feature type="region of interest" description="Disordered" evidence="1">
    <location>
        <begin position="833"/>
        <end position="1011"/>
    </location>
</feature>
<dbReference type="GO" id="GO:0071944">
    <property type="term" value="C:cell periphery"/>
    <property type="evidence" value="ECO:0007669"/>
    <property type="project" value="TreeGrafter"/>
</dbReference>